<keyword evidence="4" id="KW-0862">Zinc</keyword>
<dbReference type="PANTHER" id="PTHR12374">
    <property type="entry name" value="TRANSCRIPTIONAL ADAPTOR 2 ADA2 -RELATED"/>
    <property type="match status" value="1"/>
</dbReference>
<dbReference type="InterPro" id="IPR007526">
    <property type="entry name" value="SWIRM"/>
</dbReference>
<accession>A0ABD3HXX2</accession>
<proteinExistence type="predicted"/>
<evidence type="ECO:0000256" key="10">
    <source>
        <dbReference type="SAM" id="MobiDB-lite"/>
    </source>
</evidence>
<dbReference type="InterPro" id="IPR001005">
    <property type="entry name" value="SANT/Myb"/>
</dbReference>
<feature type="domain" description="Myb-like" evidence="11">
    <location>
        <begin position="108"/>
        <end position="151"/>
    </location>
</feature>
<dbReference type="PROSITE" id="PS50135">
    <property type="entry name" value="ZF_ZZ_2"/>
    <property type="match status" value="1"/>
</dbReference>
<dbReference type="FunFam" id="1.10.10.10:FF:000087">
    <property type="entry name" value="Transcriptional adapter 2"/>
    <property type="match status" value="1"/>
</dbReference>
<dbReference type="PANTHER" id="PTHR12374:SF20">
    <property type="entry name" value="TRANSCRIPTIONAL ADAPTER 2-ALPHA"/>
    <property type="match status" value="1"/>
</dbReference>
<evidence type="ECO:0000256" key="1">
    <source>
        <dbReference type="ARBA" id="ARBA00004123"/>
    </source>
</evidence>
<dbReference type="PROSITE" id="PS50934">
    <property type="entry name" value="SWIRM"/>
    <property type="match status" value="1"/>
</dbReference>
<evidence type="ECO:0000256" key="5">
    <source>
        <dbReference type="ARBA" id="ARBA00023015"/>
    </source>
</evidence>
<dbReference type="InterPro" id="IPR009057">
    <property type="entry name" value="Homeodomain-like_sf"/>
</dbReference>
<dbReference type="CDD" id="cd02335">
    <property type="entry name" value="ZZ_ADA2"/>
    <property type="match status" value="1"/>
</dbReference>
<dbReference type="Gene3D" id="1.10.10.10">
    <property type="entry name" value="Winged helix-like DNA-binding domain superfamily/Winged helix DNA-binding domain"/>
    <property type="match status" value="1"/>
</dbReference>
<feature type="domain" description="ZZ-type" evidence="12">
    <location>
        <begin position="45"/>
        <end position="101"/>
    </location>
</feature>
<keyword evidence="3 9" id="KW-0863">Zinc-finger</keyword>
<dbReference type="SUPFAM" id="SSF57850">
    <property type="entry name" value="RING/U-box"/>
    <property type="match status" value="1"/>
</dbReference>
<dbReference type="SMART" id="SM00291">
    <property type="entry name" value="ZnF_ZZ"/>
    <property type="match status" value="1"/>
</dbReference>
<dbReference type="Gene3D" id="3.30.60.90">
    <property type="match status" value="1"/>
</dbReference>
<dbReference type="GO" id="GO:0006355">
    <property type="term" value="P:regulation of DNA-templated transcription"/>
    <property type="evidence" value="ECO:0007669"/>
    <property type="project" value="UniProtKB-ARBA"/>
</dbReference>
<dbReference type="InterPro" id="IPR043145">
    <property type="entry name" value="Znf_ZZ_sf"/>
</dbReference>
<feature type="region of interest" description="Disordered" evidence="10">
    <location>
        <begin position="1"/>
        <end position="21"/>
    </location>
</feature>
<dbReference type="Pfam" id="PF25299">
    <property type="entry name" value="ZZ_ADA2"/>
    <property type="match status" value="1"/>
</dbReference>
<evidence type="ECO:0000259" key="12">
    <source>
        <dbReference type="PROSITE" id="PS50135"/>
    </source>
</evidence>
<dbReference type="Proteomes" id="UP001633002">
    <property type="component" value="Unassembled WGS sequence"/>
</dbReference>
<feature type="compositionally biased region" description="Polar residues" evidence="10">
    <location>
        <begin position="243"/>
        <end position="253"/>
    </location>
</feature>
<dbReference type="InterPro" id="IPR041983">
    <property type="entry name" value="ADA2-like_ZZ"/>
</dbReference>
<dbReference type="InterPro" id="IPR017884">
    <property type="entry name" value="SANT_dom"/>
</dbReference>
<dbReference type="InterPro" id="IPR055141">
    <property type="entry name" value="TADA2A_B-like_dom"/>
</dbReference>
<evidence type="ECO:0000256" key="6">
    <source>
        <dbReference type="ARBA" id="ARBA00023163"/>
    </source>
</evidence>
<feature type="domain" description="SWIRM" evidence="13">
    <location>
        <begin position="509"/>
        <end position="604"/>
    </location>
</feature>
<dbReference type="PROSITE" id="PS50090">
    <property type="entry name" value="MYB_LIKE"/>
    <property type="match status" value="1"/>
</dbReference>
<protein>
    <recommendedName>
        <fullName evidence="8">Transcriptional adapter</fullName>
    </recommendedName>
</protein>
<gene>
    <name evidence="16" type="ORF">R1sor_008763</name>
</gene>
<evidence type="ECO:0000256" key="9">
    <source>
        <dbReference type="PROSITE-ProRule" id="PRU00228"/>
    </source>
</evidence>
<keyword evidence="7 8" id="KW-0539">Nucleus</keyword>
<keyword evidence="17" id="KW-1185">Reference proteome</keyword>
<dbReference type="Gene3D" id="1.10.10.60">
    <property type="entry name" value="Homeodomain-like"/>
    <property type="match status" value="1"/>
</dbReference>
<evidence type="ECO:0000256" key="2">
    <source>
        <dbReference type="ARBA" id="ARBA00022723"/>
    </source>
</evidence>
<dbReference type="Pfam" id="PF00249">
    <property type="entry name" value="Myb_DNA-binding"/>
    <property type="match status" value="1"/>
</dbReference>
<dbReference type="PROSITE" id="PS01357">
    <property type="entry name" value="ZF_ZZ_1"/>
    <property type="match status" value="1"/>
</dbReference>
<evidence type="ECO:0000313" key="17">
    <source>
        <dbReference type="Proteomes" id="UP001633002"/>
    </source>
</evidence>
<organism evidence="16 17">
    <name type="scientific">Riccia sorocarpa</name>
    <dbReference type="NCBI Taxonomy" id="122646"/>
    <lineage>
        <taxon>Eukaryota</taxon>
        <taxon>Viridiplantae</taxon>
        <taxon>Streptophyta</taxon>
        <taxon>Embryophyta</taxon>
        <taxon>Marchantiophyta</taxon>
        <taxon>Marchantiopsida</taxon>
        <taxon>Marchantiidae</taxon>
        <taxon>Marchantiales</taxon>
        <taxon>Ricciaceae</taxon>
        <taxon>Riccia</taxon>
    </lineage>
</organism>
<dbReference type="CDD" id="cd00167">
    <property type="entry name" value="SANT"/>
    <property type="match status" value="1"/>
</dbReference>
<dbReference type="PROSITE" id="PS51293">
    <property type="entry name" value="SANT"/>
    <property type="match status" value="1"/>
</dbReference>
<comment type="subcellular location">
    <subcellularLocation>
        <location evidence="1 8">Nucleus</location>
    </subcellularLocation>
</comment>
<dbReference type="SMART" id="SM00717">
    <property type="entry name" value="SANT"/>
    <property type="match status" value="1"/>
</dbReference>
<evidence type="ECO:0000259" key="13">
    <source>
        <dbReference type="PROSITE" id="PS50934"/>
    </source>
</evidence>
<dbReference type="InterPro" id="IPR000433">
    <property type="entry name" value="Znf_ZZ"/>
</dbReference>
<dbReference type="FunFam" id="3.30.60.90:FF:000008">
    <property type="entry name" value="Transcriptional adapter 2"/>
    <property type="match status" value="1"/>
</dbReference>
<dbReference type="PIRSF" id="PIRSF025024">
    <property type="entry name" value="Transcriptional_adaptor_2"/>
    <property type="match status" value="1"/>
</dbReference>
<dbReference type="GO" id="GO:0005634">
    <property type="term" value="C:nucleus"/>
    <property type="evidence" value="ECO:0007669"/>
    <property type="project" value="UniProtKB-SubCell"/>
</dbReference>
<reference evidence="16 17" key="1">
    <citation type="submission" date="2024-09" db="EMBL/GenBank/DDBJ databases">
        <title>Chromosome-scale assembly of Riccia sorocarpa.</title>
        <authorList>
            <person name="Paukszto L."/>
        </authorList>
    </citation>
    <scope>NUCLEOTIDE SEQUENCE [LARGE SCALE GENOMIC DNA]</scope>
    <source>
        <strain evidence="16">LP-2024</strain>
        <tissue evidence="16">Aerial parts of the thallus</tissue>
    </source>
</reference>
<dbReference type="AlphaFoldDB" id="A0ABD3HXX2"/>
<dbReference type="EMBL" id="JBJQOH010000003">
    <property type="protein sequence ID" value="KAL3695112.1"/>
    <property type="molecule type" value="Genomic_DNA"/>
</dbReference>
<dbReference type="InterPro" id="IPR016827">
    <property type="entry name" value="Ada2/TADA2"/>
</dbReference>
<evidence type="ECO:0000256" key="7">
    <source>
        <dbReference type="ARBA" id="ARBA00023242"/>
    </source>
</evidence>
<evidence type="ECO:0000256" key="4">
    <source>
        <dbReference type="ARBA" id="ARBA00022833"/>
    </source>
</evidence>
<keyword evidence="5 8" id="KW-0805">Transcription regulation</keyword>
<evidence type="ECO:0000259" key="14">
    <source>
        <dbReference type="PROSITE" id="PS51293"/>
    </source>
</evidence>
<keyword evidence="2" id="KW-0479">Metal-binding</keyword>
<evidence type="ECO:0000313" key="16">
    <source>
        <dbReference type="EMBL" id="KAL3695112.1"/>
    </source>
</evidence>
<feature type="region of interest" description="Disordered" evidence="10">
    <location>
        <begin position="436"/>
        <end position="506"/>
    </location>
</feature>
<feature type="domain" description="SANT" evidence="14">
    <location>
        <begin position="103"/>
        <end position="155"/>
    </location>
</feature>
<dbReference type="GO" id="GO:0008270">
    <property type="term" value="F:zinc ion binding"/>
    <property type="evidence" value="ECO:0007669"/>
    <property type="project" value="UniProtKB-KW"/>
</dbReference>
<dbReference type="SUPFAM" id="SSF46689">
    <property type="entry name" value="Homeodomain-like"/>
    <property type="match status" value="2"/>
</dbReference>
<name>A0ABD3HXX2_9MARC</name>
<evidence type="ECO:0000259" key="15">
    <source>
        <dbReference type="PROSITE" id="PS51294"/>
    </source>
</evidence>
<feature type="domain" description="HTH myb-type" evidence="15">
    <location>
        <begin position="108"/>
        <end position="155"/>
    </location>
</feature>
<feature type="compositionally biased region" description="Basic and acidic residues" evidence="10">
    <location>
        <begin position="208"/>
        <end position="218"/>
    </location>
</feature>
<evidence type="ECO:0000256" key="8">
    <source>
        <dbReference type="PIRNR" id="PIRNR025024"/>
    </source>
</evidence>
<dbReference type="InterPro" id="IPR017930">
    <property type="entry name" value="Myb_dom"/>
</dbReference>
<dbReference type="InterPro" id="IPR036388">
    <property type="entry name" value="WH-like_DNA-bd_sf"/>
</dbReference>
<feature type="compositionally biased region" description="Basic and acidic residues" evidence="10">
    <location>
        <begin position="436"/>
        <end position="449"/>
    </location>
</feature>
<dbReference type="PROSITE" id="PS51294">
    <property type="entry name" value="HTH_MYB"/>
    <property type="match status" value="1"/>
</dbReference>
<sequence>MGRTRGPLAGPTEDDGAWFGQRSKRRRLASGEVVDPASLGDGKRPPMYHCNNCHKDITGTIRIRCAKCSDFDLCLECLSVGVEPHPHKANHPYQVIENLAFPLVTFDWNADEELLLLEGVESYGVGNWTEVAEHVGTKIRAQCYSHYMTCYMDSPFSPLPDMRHVLGKTKAELLNMAKMQSENKKHVPGLGEAARTVKQEPTISPARIKVEDVRELTDGRSSSGFPLPVSGSKEGKVEGDQVDGTSGFPTSVKTAAGGQPRENTDGGADGHSNRSIGGKKPKSEDNKAGPELAPNYLPKRHEFDPEYDNDADHLLAEMEFKDNDTETDRELKLRILHIYLARLAERGRRKDFIIDRGLINSKKQAALEKKRSKEEKELYLRTRVFLRYHTSEEDDELLAGLGAERKIRQRIEELQEMRIAGFCLLSEGETYVLDKRRKDTEGPVKKSKESNPAFPQSAKGTNRPNRSMKREAGDGEPSPSGDFRSNHKPRYPGHQSQSGGNGLHNVSCREAKVSGGVRGLRAYPGMESLSLTEREVCRKCKLLPNQYLKMKEILVGESARKGYVNRADAYALFKIEPIKTEKVYELLVKMGWIEGDRQLTIGREYS</sequence>
<feature type="region of interest" description="Disordered" evidence="10">
    <location>
        <begin position="182"/>
        <end position="304"/>
    </location>
</feature>
<evidence type="ECO:0000256" key="3">
    <source>
        <dbReference type="ARBA" id="ARBA00022771"/>
    </source>
</evidence>
<evidence type="ECO:0000259" key="11">
    <source>
        <dbReference type="PROSITE" id="PS50090"/>
    </source>
</evidence>
<keyword evidence="6 8" id="KW-0804">Transcription</keyword>
<dbReference type="Pfam" id="PF22941">
    <property type="entry name" value="TADA2A-like_3rd"/>
    <property type="match status" value="1"/>
</dbReference>
<comment type="caution">
    <text evidence="16">The sequence shown here is derived from an EMBL/GenBank/DDBJ whole genome shotgun (WGS) entry which is preliminary data.</text>
</comment>